<dbReference type="SMART" id="SM00382">
    <property type="entry name" value="AAA"/>
    <property type="match status" value="1"/>
</dbReference>
<dbReference type="EMBL" id="JAQQWN010000008">
    <property type="protein sequence ID" value="KAK8071381.1"/>
    <property type="molecule type" value="Genomic_DNA"/>
</dbReference>
<evidence type="ECO:0000313" key="4">
    <source>
        <dbReference type="Proteomes" id="UP001433268"/>
    </source>
</evidence>
<evidence type="ECO:0000256" key="1">
    <source>
        <dbReference type="SAM" id="MobiDB-lite"/>
    </source>
</evidence>
<dbReference type="CDD" id="cd19481">
    <property type="entry name" value="RecA-like_protease"/>
    <property type="match status" value="1"/>
</dbReference>
<comment type="caution">
    <text evidence="3">The sequence shown here is derived from an EMBL/GenBank/DDBJ whole genome shotgun (WGS) entry which is preliminary data.</text>
</comment>
<dbReference type="PANTHER" id="PTHR46411">
    <property type="entry name" value="FAMILY ATPASE, PUTATIVE-RELATED"/>
    <property type="match status" value="1"/>
</dbReference>
<evidence type="ECO:0000313" key="3">
    <source>
        <dbReference type="EMBL" id="KAK8071381.1"/>
    </source>
</evidence>
<dbReference type="RefSeq" id="XP_066665189.1">
    <property type="nucleotide sequence ID" value="XM_066815899.1"/>
</dbReference>
<keyword evidence="4" id="KW-1185">Reference proteome</keyword>
<gene>
    <name evidence="3" type="ORF">PG997_011584</name>
</gene>
<dbReference type="GeneID" id="92048959"/>
<evidence type="ECO:0000259" key="2">
    <source>
        <dbReference type="SMART" id="SM00382"/>
    </source>
</evidence>
<organism evidence="3 4">
    <name type="scientific">Apiospora hydei</name>
    <dbReference type="NCBI Taxonomy" id="1337664"/>
    <lineage>
        <taxon>Eukaryota</taxon>
        <taxon>Fungi</taxon>
        <taxon>Dikarya</taxon>
        <taxon>Ascomycota</taxon>
        <taxon>Pezizomycotina</taxon>
        <taxon>Sordariomycetes</taxon>
        <taxon>Xylariomycetidae</taxon>
        <taxon>Amphisphaeriales</taxon>
        <taxon>Apiosporaceae</taxon>
        <taxon>Apiospora</taxon>
    </lineage>
</organism>
<dbReference type="Gene3D" id="3.40.50.300">
    <property type="entry name" value="P-loop containing nucleotide triphosphate hydrolases"/>
    <property type="match status" value="1"/>
</dbReference>
<dbReference type="SUPFAM" id="SSF52540">
    <property type="entry name" value="P-loop containing nucleoside triphosphate hydrolases"/>
    <property type="match status" value="1"/>
</dbReference>
<sequence length="686" mass="78616">MSLEQYRQLAPASKHRGTARNGIPLLKIPSNSRKKAKPATPSSSDQGDDSDPATPTTPANGYSFVDITERTDWLHDSPTIIRTFASKRSKLQKDKYDQYSFVVRRREKKNRDGTWSSIGTTLEIRESEIANALRSILKHLRYINLQSEVVKLPYPYRELFWFAKELESFRTSTGEEMKDYEGFQVLHRNAIGDHITKLRMEPASVVVLEEMDLQRAYVVRSVDIKSSKDGDYIEVHCYGWNCDETHFGLCERTIEIPSFDGTWKILDLHPYPLECLGNLEKTEVLKRLTSSGRKWQLLLGPRHHEHHGTARVLQRKGDAKREDKSKYDLDINGESLYQLIPIHIEGRIVLDHDTCLEENRESVPSLLMWTPVSQHSELAVTDLMKSDKDLEGLWYKYPRQSNYQISDLQALICPPSVRGFALEDKVWADFQIAKVNEIKWNLDSFKLVQLDSRIKEAVESLVHMHSKASKGFQDFVVGKSKGLVLLLHGPPGTGKTLTAETLSESTQRPLFRVTSGELGITPDQAEEELKHAFRLAGKWNAMLLLDEADVFLSARKNSDVARNGFVSVFLRTMEWFQGIMLMTTNREQDFDEAFKSRIHLSIPYSLPGHDARKEIWKNIVREQQVEHDLTSESFDRLSEDTQMNGRQIKNLVRVAIALSQSKGINLSERMIRHAQQLRMSFSTESG</sequence>
<reference evidence="3 4" key="1">
    <citation type="submission" date="2023-01" db="EMBL/GenBank/DDBJ databases">
        <title>Analysis of 21 Apiospora genomes using comparative genomics revels a genus with tremendous synthesis potential of carbohydrate active enzymes and secondary metabolites.</title>
        <authorList>
            <person name="Sorensen T."/>
        </authorList>
    </citation>
    <scope>NUCLEOTIDE SEQUENCE [LARGE SCALE GENOMIC DNA]</scope>
    <source>
        <strain evidence="3 4">CBS 114990</strain>
    </source>
</reference>
<feature type="domain" description="AAA+ ATPase" evidence="2">
    <location>
        <begin position="481"/>
        <end position="608"/>
    </location>
</feature>
<proteinExistence type="predicted"/>
<dbReference type="Proteomes" id="UP001433268">
    <property type="component" value="Unassembled WGS sequence"/>
</dbReference>
<name>A0ABR1VJG8_9PEZI</name>
<dbReference type="InterPro" id="IPR003593">
    <property type="entry name" value="AAA+_ATPase"/>
</dbReference>
<dbReference type="Pfam" id="PF22942">
    <property type="entry name" value="DUF7025"/>
    <property type="match status" value="1"/>
</dbReference>
<dbReference type="InterPro" id="IPR054289">
    <property type="entry name" value="DUF7025"/>
</dbReference>
<dbReference type="Pfam" id="PF00004">
    <property type="entry name" value="AAA"/>
    <property type="match status" value="1"/>
</dbReference>
<feature type="region of interest" description="Disordered" evidence="1">
    <location>
        <begin position="1"/>
        <end position="62"/>
    </location>
</feature>
<protein>
    <submittedName>
        <fullName evidence="3">AAA family</fullName>
    </submittedName>
</protein>
<dbReference type="PANTHER" id="PTHR46411:SF2">
    <property type="entry name" value="AAA+ ATPASE DOMAIN-CONTAINING PROTEIN"/>
    <property type="match status" value="1"/>
</dbReference>
<accession>A0ABR1VJG8</accession>
<dbReference type="InterPro" id="IPR027417">
    <property type="entry name" value="P-loop_NTPase"/>
</dbReference>
<dbReference type="InterPro" id="IPR003959">
    <property type="entry name" value="ATPase_AAA_core"/>
</dbReference>